<evidence type="ECO:0000256" key="1">
    <source>
        <dbReference type="SAM" id="MobiDB-lite"/>
    </source>
</evidence>
<proteinExistence type="predicted"/>
<protein>
    <submittedName>
        <fullName evidence="2">Uncharacterized protein</fullName>
    </submittedName>
</protein>
<dbReference type="Proteomes" id="UP001054945">
    <property type="component" value="Unassembled WGS sequence"/>
</dbReference>
<accession>A0AAV4M5D7</accession>
<feature type="region of interest" description="Disordered" evidence="1">
    <location>
        <begin position="150"/>
        <end position="184"/>
    </location>
</feature>
<dbReference type="AlphaFoldDB" id="A0AAV4M5D7"/>
<gene>
    <name evidence="2" type="ORF">CEXT_125781</name>
</gene>
<feature type="compositionally biased region" description="Low complexity" evidence="1">
    <location>
        <begin position="150"/>
        <end position="169"/>
    </location>
</feature>
<dbReference type="EMBL" id="BPLR01001850">
    <property type="protein sequence ID" value="GIX67050.1"/>
    <property type="molecule type" value="Genomic_DNA"/>
</dbReference>
<organism evidence="2 3">
    <name type="scientific">Caerostris extrusa</name>
    <name type="common">Bark spider</name>
    <name type="synonym">Caerostris bankana</name>
    <dbReference type="NCBI Taxonomy" id="172846"/>
    <lineage>
        <taxon>Eukaryota</taxon>
        <taxon>Metazoa</taxon>
        <taxon>Ecdysozoa</taxon>
        <taxon>Arthropoda</taxon>
        <taxon>Chelicerata</taxon>
        <taxon>Arachnida</taxon>
        <taxon>Araneae</taxon>
        <taxon>Araneomorphae</taxon>
        <taxon>Entelegynae</taxon>
        <taxon>Araneoidea</taxon>
        <taxon>Araneidae</taxon>
        <taxon>Caerostris</taxon>
    </lineage>
</organism>
<keyword evidence="3" id="KW-1185">Reference proteome</keyword>
<evidence type="ECO:0000313" key="2">
    <source>
        <dbReference type="EMBL" id="GIX67050.1"/>
    </source>
</evidence>
<name>A0AAV4M5D7_CAEEX</name>
<sequence length="229" mass="24987">MLCNDKSATYQLLGSDKSATYQLLDAYNTKPPDTISRWQTTTIHLSHVQQGRYQFNEESFAKRALGWHSGDLSPNQFGDDGNPSFILHYHEGGTGDFIRRIYCLRAGVTRAHLSPLAESCVPEGTLHRIETALQLRIAGGYENARRRLSTALSDVPSSPSSSSPALVTSQTGRPRPNGGRSTANRYAVTHDNSAAGKGGQTRLCLSQYAWCVCVFMLAQLQLPSGVRAG</sequence>
<reference evidence="2 3" key="1">
    <citation type="submission" date="2021-06" db="EMBL/GenBank/DDBJ databases">
        <title>Caerostris extrusa draft genome.</title>
        <authorList>
            <person name="Kono N."/>
            <person name="Arakawa K."/>
        </authorList>
    </citation>
    <scope>NUCLEOTIDE SEQUENCE [LARGE SCALE GENOMIC DNA]</scope>
</reference>
<evidence type="ECO:0000313" key="3">
    <source>
        <dbReference type="Proteomes" id="UP001054945"/>
    </source>
</evidence>
<comment type="caution">
    <text evidence="2">The sequence shown here is derived from an EMBL/GenBank/DDBJ whole genome shotgun (WGS) entry which is preliminary data.</text>
</comment>